<accession>A0A1J4V3T4</accession>
<evidence type="ECO:0000256" key="1">
    <source>
        <dbReference type="SAM" id="MobiDB-lite"/>
    </source>
</evidence>
<comment type="caution">
    <text evidence="3">The sequence shown here is derived from an EMBL/GenBank/DDBJ whole genome shotgun (WGS) entry which is preliminary data.</text>
</comment>
<evidence type="ECO:0000256" key="2">
    <source>
        <dbReference type="SAM" id="SignalP"/>
    </source>
</evidence>
<feature type="region of interest" description="Disordered" evidence="1">
    <location>
        <begin position="1299"/>
        <end position="1319"/>
    </location>
</feature>
<organism evidence="3 4">
    <name type="scientific">Candidatus Nomurabacteria bacterium CG1_02_31_12</name>
    <dbReference type="NCBI Taxonomy" id="1805280"/>
    <lineage>
        <taxon>Bacteria</taxon>
        <taxon>Candidatus Nomuraibacteriota</taxon>
    </lineage>
</organism>
<evidence type="ECO:0000313" key="4">
    <source>
        <dbReference type="Proteomes" id="UP000185769"/>
    </source>
</evidence>
<name>A0A1J4V3T4_9BACT</name>
<sequence>MYKKFLAIFIFVVGVFGLFFANNALAGSVNPTLNISVSPSSIVKGSSSTITWSSTDATSCTANWLSEVFLLGNPKATSGTFAVAPTSTKTYSMTCVGGGGSTPITRSVEIVVSNPPPIVVVGDLGNCSYYEDPNSVCSVTDDGTQCVVVYATNGINYCDWGSIRTEFKPYIGDCSCKYQDKNVCNVQIQDFEPTGCVVSYMKEPGINATCGLGGIQTESFCDPITPILVTLTADPSSVVLGTASILKWSSPPDTVSCTSTPYPGFQLFGRLNGMNAFSTVVPSNLGDNVYKINCVDSNNGIGSASVIVKTVPGPIVSLVADKISVLSGQQATLSWTSSNTGSCTGTNFSTSNLLNNSIGVKVFPTVDTTYTIKCTNSVNGSLGGLNEAVSFVTVSIATPVFPDLITSPVTPTTADSGVAQNYSATITNTGDSSTGSSFSYYLAEAQDENNDGSISSTEANNAQNYLPDGTMLTLAAGASDIATYSNLAFGYAEKPWLRFCADKKSPRDAGIIAESNKITPTFPDSGPVPPGTGEMNNCGPWTAIVIPSITITIASDPNPIYVSLDKTVSTNVNIKSTGIFGEIVLSTPASTGSNTNPSLSSYRVLGNGDVTLFLTGYSTSRDGTITVHAAGSDSTGKTIYSEVQTDVKIIKLDLSSDTISVVLPKDGTSKEINLSTVLSSIKTGTVSYVFKSGSLGISNTKQGSDSGISFKIEAPGVAVNTPQNPYYTIIAEAKGTSIDGVTPISSNPVTIQVTVTDVSKPELVASSVTPLEVKYGTNINFKATITNVGNKPTGVDFYYLFQKAVRLDKNNEGVNVVNITPAGLMKALTEFDNKRFFDTATSPLILFNPTEKPYLRVCADADSRGPSSTGSTGVVSEIREDNNCGPWTRINVLAPDLVTGAVSPSVVTINKSTSFKADITNRGTYSTENSFYYIFQKTLDTNKDGKISKTEGNNASIIDKTNDRGTMSKLDKNKTSTATSPTTKFTTLGKYYVRACADKSSAMSTGYIKESDEEHNCTSPWTEVIVQSAPTPDLVISGLTSNPVSPVVNQPATYSAILLNQGGAQAGGMIKNIFQYDDDANHNAVSKTQTVTPSSPIVLNPHKNIIIEDTYTFKTAGFKKYVRACADKSSAIDGVGIVDEIVFDPTNQDRPEDSPNEDKNCGVWTKITVISPTQPDLTVGAITPTSIIDGQKSIFTSKITNIGGVSTNSSFNNVMQIASDANGKDAQTPILTTESPMRALSGSNDSANASGSYTSNLGQNGEIFVRFCADNDASLQKSTVAESSEDNCGPWTTITVTKPEEQKADLTASPVDNSDLTETDKSRTYKATITNSGATSTGISFPYFFQKSTKQNGNGQIIDLISSTMISLAPTIGATATSPLLSFSLGETPSIRVCANKTNSSIFGPISEISTDNNCGDWVNLDVVNKQANVISPTLTANPTSINKGDFSTLTWDSNDKNADSCKSADFDTKDTTSGSERVFPTVDTTYTITCLYPDYSSPSNVAKVTIKVNGDKNPGYKED</sequence>
<proteinExistence type="predicted"/>
<dbReference type="EMBL" id="MNVM01000007">
    <property type="protein sequence ID" value="OIO29945.1"/>
    <property type="molecule type" value="Genomic_DNA"/>
</dbReference>
<dbReference type="STRING" id="1805280.AUJ22_00460"/>
<protein>
    <recommendedName>
        <fullName evidence="5">CARDB domain-containing protein</fullName>
    </recommendedName>
</protein>
<evidence type="ECO:0008006" key="5">
    <source>
        <dbReference type="Google" id="ProtNLM"/>
    </source>
</evidence>
<feature type="signal peptide" evidence="2">
    <location>
        <begin position="1"/>
        <end position="26"/>
    </location>
</feature>
<gene>
    <name evidence="3" type="ORF">AUJ22_00460</name>
</gene>
<evidence type="ECO:0000313" key="3">
    <source>
        <dbReference type="EMBL" id="OIO29945.1"/>
    </source>
</evidence>
<feature type="region of interest" description="Disordered" evidence="1">
    <location>
        <begin position="958"/>
        <end position="979"/>
    </location>
</feature>
<reference evidence="3 4" key="1">
    <citation type="journal article" date="2016" name="Environ. Microbiol.">
        <title>Genomic resolution of a cold subsurface aquifer community provides metabolic insights for novel microbes adapted to high CO concentrations.</title>
        <authorList>
            <person name="Probst A.J."/>
            <person name="Castelle C.J."/>
            <person name="Singh A."/>
            <person name="Brown C.T."/>
            <person name="Anantharaman K."/>
            <person name="Sharon I."/>
            <person name="Hug L.A."/>
            <person name="Burstein D."/>
            <person name="Emerson J.B."/>
            <person name="Thomas B.C."/>
            <person name="Banfield J.F."/>
        </authorList>
    </citation>
    <scope>NUCLEOTIDE SEQUENCE [LARGE SCALE GENOMIC DNA]</scope>
    <source>
        <strain evidence="3">CG1_02_31_12</strain>
    </source>
</reference>
<keyword evidence="2" id="KW-0732">Signal</keyword>
<dbReference type="Proteomes" id="UP000185769">
    <property type="component" value="Unassembled WGS sequence"/>
</dbReference>
<dbReference type="Gene3D" id="2.60.40.10">
    <property type="entry name" value="Immunoglobulins"/>
    <property type="match status" value="5"/>
</dbReference>
<feature type="chain" id="PRO_5012000858" description="CARDB domain-containing protein" evidence="2">
    <location>
        <begin position="27"/>
        <end position="1520"/>
    </location>
</feature>
<dbReference type="InterPro" id="IPR013783">
    <property type="entry name" value="Ig-like_fold"/>
</dbReference>